<feature type="domain" description="Aminotransferase class I/classII large" evidence="10">
    <location>
        <begin position="9"/>
        <end position="319"/>
    </location>
</feature>
<evidence type="ECO:0000256" key="9">
    <source>
        <dbReference type="RuleBase" id="RU000481"/>
    </source>
</evidence>
<sequence length="341" mass="37061">MGAVDATRTDVLWLDWNESPLGPPPAAVRRVAAAARRLHEYPRHLLDEVTELAAARHGVAPSQVLLTSGVDEALDIAMTLVERGWAVEPGFDFHARVVAWGKPFLPIRLGPDWQPAGRDDIRATDAVFIAQPGNPTGNLIERDWIDEYRASAGIYFQDETYQEFCSAPSILGEELGPDVLVYRSFAKAWGLAGIRVGCLVGEAGLIARLEPLRRFMPIDAVSLSAAAGVLAEPDFVDALTAHVLRERPRLAALLRASGLFLDVRDTETNFVIARVERGRAAALVAALERLGVRVKPCDFFGLDDWIRVGVGTAEDHARLGEVLARLRPEFAPRAEAAAGPA</sequence>
<organism evidence="11 12">
    <name type="scientific">Actinomadura fibrosa</name>
    <dbReference type="NCBI Taxonomy" id="111802"/>
    <lineage>
        <taxon>Bacteria</taxon>
        <taxon>Bacillati</taxon>
        <taxon>Actinomycetota</taxon>
        <taxon>Actinomycetes</taxon>
        <taxon>Streptosporangiales</taxon>
        <taxon>Thermomonosporaceae</taxon>
        <taxon>Actinomadura</taxon>
    </lineage>
</organism>
<keyword evidence="4" id="KW-0028">Amino-acid biosynthesis</keyword>
<evidence type="ECO:0000256" key="7">
    <source>
        <dbReference type="ARBA" id="ARBA00023102"/>
    </source>
</evidence>
<evidence type="ECO:0000256" key="2">
    <source>
        <dbReference type="ARBA" id="ARBA00007970"/>
    </source>
</evidence>
<evidence type="ECO:0000259" key="10">
    <source>
        <dbReference type="Pfam" id="PF00155"/>
    </source>
</evidence>
<keyword evidence="6" id="KW-0663">Pyridoxal phosphate</keyword>
<dbReference type="InterPro" id="IPR004839">
    <property type="entry name" value="Aminotransferase_I/II_large"/>
</dbReference>
<dbReference type="PANTHER" id="PTHR43643">
    <property type="entry name" value="HISTIDINOL-PHOSPHATE AMINOTRANSFERASE 2"/>
    <property type="match status" value="1"/>
</dbReference>
<comment type="pathway">
    <text evidence="1">Amino-acid biosynthesis; L-histidine biosynthesis; L-histidine from 5-phospho-alpha-D-ribose 1-diphosphate: step 7/9.</text>
</comment>
<dbReference type="Proteomes" id="UP001597063">
    <property type="component" value="Unassembled WGS sequence"/>
</dbReference>
<keyword evidence="12" id="KW-1185">Reference proteome</keyword>
<comment type="cofactor">
    <cofactor evidence="9">
        <name>pyridoxal 5'-phosphate</name>
        <dbReference type="ChEBI" id="CHEBI:597326"/>
    </cofactor>
</comment>
<keyword evidence="3 9" id="KW-0032">Aminotransferase</keyword>
<dbReference type="PROSITE" id="PS00105">
    <property type="entry name" value="AA_TRANSFER_CLASS_1"/>
    <property type="match status" value="1"/>
</dbReference>
<dbReference type="PANTHER" id="PTHR43643:SF6">
    <property type="entry name" value="HISTIDINOL-PHOSPHATE AMINOTRANSFERASE"/>
    <property type="match status" value="1"/>
</dbReference>
<dbReference type="CDD" id="cd00609">
    <property type="entry name" value="AAT_like"/>
    <property type="match status" value="1"/>
</dbReference>
<comment type="similarity">
    <text evidence="9">Belongs to the class-I pyridoxal-phosphate-dependent aminotransferase family.</text>
</comment>
<dbReference type="InterPro" id="IPR015421">
    <property type="entry name" value="PyrdxlP-dep_Trfase_major"/>
</dbReference>
<gene>
    <name evidence="11" type="ORF">ACFQZM_40065</name>
</gene>
<dbReference type="InterPro" id="IPR015422">
    <property type="entry name" value="PyrdxlP-dep_Trfase_small"/>
</dbReference>
<evidence type="ECO:0000256" key="8">
    <source>
        <dbReference type="ARBA" id="ARBA00047481"/>
    </source>
</evidence>
<proteinExistence type="inferred from homology"/>
<evidence type="ECO:0000256" key="5">
    <source>
        <dbReference type="ARBA" id="ARBA00022679"/>
    </source>
</evidence>
<name>A0ABW2Y0E7_9ACTN</name>
<keyword evidence="5 9" id="KW-0808">Transferase</keyword>
<dbReference type="EC" id="2.6.1.-" evidence="9"/>
<keyword evidence="7" id="KW-0368">Histidine biosynthesis</keyword>
<comment type="catalytic activity">
    <reaction evidence="8">
        <text>L-histidinol phosphate + 2-oxoglutarate = 3-(imidazol-4-yl)-2-oxopropyl phosphate + L-glutamate</text>
        <dbReference type="Rhea" id="RHEA:23744"/>
        <dbReference type="ChEBI" id="CHEBI:16810"/>
        <dbReference type="ChEBI" id="CHEBI:29985"/>
        <dbReference type="ChEBI" id="CHEBI:57766"/>
        <dbReference type="ChEBI" id="CHEBI:57980"/>
        <dbReference type="EC" id="2.6.1.9"/>
    </reaction>
</comment>
<evidence type="ECO:0000256" key="6">
    <source>
        <dbReference type="ARBA" id="ARBA00022898"/>
    </source>
</evidence>
<evidence type="ECO:0000313" key="11">
    <source>
        <dbReference type="EMBL" id="MFD0690742.1"/>
    </source>
</evidence>
<evidence type="ECO:0000256" key="3">
    <source>
        <dbReference type="ARBA" id="ARBA00022576"/>
    </source>
</evidence>
<dbReference type="SUPFAM" id="SSF53383">
    <property type="entry name" value="PLP-dependent transferases"/>
    <property type="match status" value="1"/>
</dbReference>
<evidence type="ECO:0000313" key="12">
    <source>
        <dbReference type="Proteomes" id="UP001597063"/>
    </source>
</evidence>
<dbReference type="Gene3D" id="3.90.1150.10">
    <property type="entry name" value="Aspartate Aminotransferase, domain 1"/>
    <property type="match status" value="1"/>
</dbReference>
<dbReference type="EMBL" id="JBHTGP010000018">
    <property type="protein sequence ID" value="MFD0690742.1"/>
    <property type="molecule type" value="Genomic_DNA"/>
</dbReference>
<protein>
    <recommendedName>
        <fullName evidence="9">Aminotransferase</fullName>
        <ecNumber evidence="9">2.6.1.-</ecNumber>
    </recommendedName>
</protein>
<evidence type="ECO:0000256" key="4">
    <source>
        <dbReference type="ARBA" id="ARBA00022605"/>
    </source>
</evidence>
<reference evidence="12" key="1">
    <citation type="journal article" date="2019" name="Int. J. Syst. Evol. Microbiol.">
        <title>The Global Catalogue of Microorganisms (GCM) 10K type strain sequencing project: providing services to taxonomists for standard genome sequencing and annotation.</title>
        <authorList>
            <consortium name="The Broad Institute Genomics Platform"/>
            <consortium name="The Broad Institute Genome Sequencing Center for Infectious Disease"/>
            <person name="Wu L."/>
            <person name="Ma J."/>
        </authorList>
    </citation>
    <scope>NUCLEOTIDE SEQUENCE [LARGE SCALE GENOMIC DNA]</scope>
    <source>
        <strain evidence="12">JCM 9371</strain>
    </source>
</reference>
<accession>A0ABW2Y0E7</accession>
<dbReference type="Gene3D" id="3.40.640.10">
    <property type="entry name" value="Type I PLP-dependent aspartate aminotransferase-like (Major domain)"/>
    <property type="match status" value="1"/>
</dbReference>
<evidence type="ECO:0000256" key="1">
    <source>
        <dbReference type="ARBA" id="ARBA00005011"/>
    </source>
</evidence>
<comment type="caution">
    <text evidence="11">The sequence shown here is derived from an EMBL/GenBank/DDBJ whole genome shotgun (WGS) entry which is preliminary data.</text>
</comment>
<dbReference type="InterPro" id="IPR004838">
    <property type="entry name" value="NHTrfase_class1_PyrdxlP-BS"/>
</dbReference>
<dbReference type="RefSeq" id="WP_165503104.1">
    <property type="nucleotide sequence ID" value="NZ_CAACUY010000142.1"/>
</dbReference>
<comment type="similarity">
    <text evidence="2">Belongs to the class-II pyridoxal-phosphate-dependent aminotransferase family. Histidinol-phosphate aminotransferase subfamily.</text>
</comment>
<dbReference type="GO" id="GO:0004400">
    <property type="term" value="F:histidinol-phosphate transaminase activity"/>
    <property type="evidence" value="ECO:0007669"/>
    <property type="project" value="UniProtKB-EC"/>
</dbReference>
<dbReference type="Pfam" id="PF00155">
    <property type="entry name" value="Aminotran_1_2"/>
    <property type="match status" value="1"/>
</dbReference>
<dbReference type="InterPro" id="IPR015424">
    <property type="entry name" value="PyrdxlP-dep_Trfase"/>
</dbReference>
<dbReference type="InterPro" id="IPR050106">
    <property type="entry name" value="HistidinolP_aminotransfase"/>
</dbReference>